<keyword evidence="2" id="KW-0677">Repeat</keyword>
<dbReference type="PROSITE" id="PS00028">
    <property type="entry name" value="ZINC_FINGER_C2H2_1"/>
    <property type="match status" value="1"/>
</dbReference>
<gene>
    <name evidence="7" type="primary">Znf623</name>
    <name evidence="7" type="ORF">ELAFOR_R14966</name>
</gene>
<keyword evidence="4" id="KW-0862">Zinc</keyword>
<dbReference type="GO" id="GO:0008270">
    <property type="term" value="F:zinc ion binding"/>
    <property type="evidence" value="ECO:0007669"/>
    <property type="project" value="UniProtKB-KW"/>
</dbReference>
<protein>
    <submittedName>
        <fullName evidence="7">ZN623 protein</fullName>
    </submittedName>
</protein>
<evidence type="ECO:0000256" key="1">
    <source>
        <dbReference type="ARBA" id="ARBA00022723"/>
    </source>
</evidence>
<dbReference type="GO" id="GO:0000978">
    <property type="term" value="F:RNA polymerase II cis-regulatory region sequence-specific DNA binding"/>
    <property type="evidence" value="ECO:0007669"/>
    <property type="project" value="TreeGrafter"/>
</dbReference>
<dbReference type="GO" id="GO:0000981">
    <property type="term" value="F:DNA-binding transcription factor activity, RNA polymerase II-specific"/>
    <property type="evidence" value="ECO:0007669"/>
    <property type="project" value="TreeGrafter"/>
</dbReference>
<dbReference type="Gene3D" id="3.30.160.60">
    <property type="entry name" value="Classic Zinc Finger"/>
    <property type="match status" value="3"/>
</dbReference>
<feature type="non-terminal residue" evidence="7">
    <location>
        <position position="1"/>
    </location>
</feature>
<keyword evidence="8" id="KW-1185">Reference proteome</keyword>
<dbReference type="InterPro" id="IPR036236">
    <property type="entry name" value="Znf_C2H2_sf"/>
</dbReference>
<dbReference type="PANTHER" id="PTHR23226">
    <property type="entry name" value="ZINC FINGER AND SCAN DOMAIN-CONTAINING"/>
    <property type="match status" value="1"/>
</dbReference>
<reference evidence="7" key="1">
    <citation type="submission" date="2019-09" db="EMBL/GenBank/DDBJ databases">
        <title>Bird 10,000 Genomes (B10K) Project - Family phase.</title>
        <authorList>
            <person name="Zhang G."/>
        </authorList>
    </citation>
    <scope>NUCLEOTIDE SEQUENCE</scope>
    <source>
        <strain evidence="7">B10K-IZCAS-20218</strain>
        <tissue evidence="7">Blood</tissue>
    </source>
</reference>
<evidence type="ECO:0000256" key="4">
    <source>
        <dbReference type="ARBA" id="ARBA00022833"/>
    </source>
</evidence>
<dbReference type="Proteomes" id="UP000623542">
    <property type="component" value="Unassembled WGS sequence"/>
</dbReference>
<accession>A0A851UQ30</accession>
<dbReference type="InterPro" id="IPR013087">
    <property type="entry name" value="Znf_C2H2_type"/>
</dbReference>
<feature type="domain" description="C2H2-type" evidence="6">
    <location>
        <begin position="45"/>
        <end position="55"/>
    </location>
</feature>
<keyword evidence="1" id="KW-0479">Metal-binding</keyword>
<dbReference type="FunFam" id="3.30.160.60:FF:002343">
    <property type="entry name" value="Zinc finger protein 33A"/>
    <property type="match status" value="1"/>
</dbReference>
<evidence type="ECO:0000256" key="5">
    <source>
        <dbReference type="PROSITE-ProRule" id="PRU00042"/>
    </source>
</evidence>
<feature type="non-terminal residue" evidence="7">
    <location>
        <position position="55"/>
    </location>
</feature>
<evidence type="ECO:0000256" key="3">
    <source>
        <dbReference type="ARBA" id="ARBA00022771"/>
    </source>
</evidence>
<evidence type="ECO:0000313" key="8">
    <source>
        <dbReference type="Proteomes" id="UP000623542"/>
    </source>
</evidence>
<evidence type="ECO:0000256" key="2">
    <source>
        <dbReference type="ARBA" id="ARBA00022737"/>
    </source>
</evidence>
<dbReference type="Pfam" id="PF00096">
    <property type="entry name" value="zf-C2H2"/>
    <property type="match status" value="1"/>
</dbReference>
<sequence>SSHLLQHQRIHTEERPFCCPDCGKGFKQNSILIRHRRIHTGDRSYECAECGKRFS</sequence>
<name>A0A851UQ30_9PASS</name>
<dbReference type="SUPFAM" id="SSF57667">
    <property type="entry name" value="beta-beta-alpha zinc fingers"/>
    <property type="match status" value="1"/>
</dbReference>
<evidence type="ECO:0000259" key="6">
    <source>
        <dbReference type="PROSITE" id="PS50157"/>
    </source>
</evidence>
<dbReference type="PROSITE" id="PS50157">
    <property type="entry name" value="ZINC_FINGER_C2H2_2"/>
    <property type="match status" value="3"/>
</dbReference>
<comment type="caution">
    <text evidence="7">The sequence shown here is derived from an EMBL/GenBank/DDBJ whole genome shotgun (WGS) entry which is preliminary data.</text>
</comment>
<dbReference type="OrthoDB" id="654211at2759"/>
<feature type="domain" description="C2H2-type" evidence="6">
    <location>
        <begin position="1"/>
        <end position="16"/>
    </location>
</feature>
<feature type="domain" description="C2H2-type" evidence="6">
    <location>
        <begin position="17"/>
        <end position="44"/>
    </location>
</feature>
<proteinExistence type="predicted"/>
<organism evidence="7 8">
    <name type="scientific">Elachura formosa</name>
    <name type="common">spotted wren-babbler</name>
    <dbReference type="NCBI Taxonomy" id="1463973"/>
    <lineage>
        <taxon>Eukaryota</taxon>
        <taxon>Metazoa</taxon>
        <taxon>Chordata</taxon>
        <taxon>Craniata</taxon>
        <taxon>Vertebrata</taxon>
        <taxon>Euteleostomi</taxon>
        <taxon>Archelosauria</taxon>
        <taxon>Archosauria</taxon>
        <taxon>Dinosauria</taxon>
        <taxon>Saurischia</taxon>
        <taxon>Theropoda</taxon>
        <taxon>Coelurosauria</taxon>
        <taxon>Aves</taxon>
        <taxon>Neognathae</taxon>
        <taxon>Neoaves</taxon>
        <taxon>Telluraves</taxon>
        <taxon>Australaves</taxon>
        <taxon>Passeriformes</taxon>
        <taxon>Elachuridae</taxon>
        <taxon>Elachura</taxon>
    </lineage>
</organism>
<keyword evidence="3 5" id="KW-0863">Zinc-finger</keyword>
<dbReference type="AlphaFoldDB" id="A0A851UQ30"/>
<dbReference type="PANTHER" id="PTHR23226:SF85">
    <property type="entry name" value="ZINC FINGER PROTEIN 397"/>
    <property type="match status" value="1"/>
</dbReference>
<evidence type="ECO:0000313" key="7">
    <source>
        <dbReference type="EMBL" id="NXD31937.1"/>
    </source>
</evidence>
<dbReference type="EMBL" id="WBNG01002909">
    <property type="protein sequence ID" value="NXD31937.1"/>
    <property type="molecule type" value="Genomic_DNA"/>
</dbReference>